<dbReference type="Proteomes" id="UP001602119">
    <property type="component" value="Unassembled WGS sequence"/>
</dbReference>
<keyword evidence="2" id="KW-1185">Reference proteome</keyword>
<dbReference type="RefSeq" id="WP_387347083.1">
    <property type="nucleotide sequence ID" value="NZ_JBIAXI010000033.1"/>
</dbReference>
<sequence length="66" mass="7331">MNGTAGHHSQAGMWKSLRRILLPDREAGRAALRCGAEWRRLGTGLGARRDPVAQKVRAIIQANRDR</sequence>
<evidence type="ECO:0000313" key="2">
    <source>
        <dbReference type="Proteomes" id="UP001602119"/>
    </source>
</evidence>
<gene>
    <name evidence="1" type="ORF">ACFY05_37435</name>
</gene>
<organism evidence="1 2">
    <name type="scientific">Microtetraspora fusca</name>
    <dbReference type="NCBI Taxonomy" id="1997"/>
    <lineage>
        <taxon>Bacteria</taxon>
        <taxon>Bacillati</taxon>
        <taxon>Actinomycetota</taxon>
        <taxon>Actinomycetes</taxon>
        <taxon>Streptosporangiales</taxon>
        <taxon>Streptosporangiaceae</taxon>
        <taxon>Microtetraspora</taxon>
    </lineage>
</organism>
<dbReference type="EMBL" id="JBIAXI010000033">
    <property type="protein sequence ID" value="MFF4778521.1"/>
    <property type="molecule type" value="Genomic_DNA"/>
</dbReference>
<comment type="caution">
    <text evidence="1">The sequence shown here is derived from an EMBL/GenBank/DDBJ whole genome shotgun (WGS) entry which is preliminary data.</text>
</comment>
<reference evidence="1 2" key="1">
    <citation type="submission" date="2024-10" db="EMBL/GenBank/DDBJ databases">
        <title>The Natural Products Discovery Center: Release of the First 8490 Sequenced Strains for Exploring Actinobacteria Biosynthetic Diversity.</title>
        <authorList>
            <person name="Kalkreuter E."/>
            <person name="Kautsar S.A."/>
            <person name="Yang D."/>
            <person name="Bader C.D."/>
            <person name="Teijaro C.N."/>
            <person name="Fluegel L."/>
            <person name="Davis C.M."/>
            <person name="Simpson J.R."/>
            <person name="Lauterbach L."/>
            <person name="Steele A.D."/>
            <person name="Gui C."/>
            <person name="Meng S."/>
            <person name="Li G."/>
            <person name="Viehrig K."/>
            <person name="Ye F."/>
            <person name="Su P."/>
            <person name="Kiefer A.F."/>
            <person name="Nichols A."/>
            <person name="Cepeda A.J."/>
            <person name="Yan W."/>
            <person name="Fan B."/>
            <person name="Jiang Y."/>
            <person name="Adhikari A."/>
            <person name="Zheng C.-J."/>
            <person name="Schuster L."/>
            <person name="Cowan T.M."/>
            <person name="Smanski M.J."/>
            <person name="Chevrette M.G."/>
            <person name="De Carvalho L.P.S."/>
            <person name="Shen B."/>
        </authorList>
    </citation>
    <scope>NUCLEOTIDE SEQUENCE [LARGE SCALE GENOMIC DNA]</scope>
    <source>
        <strain evidence="1 2">NPDC001281</strain>
    </source>
</reference>
<protein>
    <submittedName>
        <fullName evidence="1">Uncharacterized protein</fullName>
    </submittedName>
</protein>
<evidence type="ECO:0000313" key="1">
    <source>
        <dbReference type="EMBL" id="MFF4778521.1"/>
    </source>
</evidence>
<accession>A0ABW6VHX0</accession>
<name>A0ABW6VHX0_MICFU</name>
<proteinExistence type="predicted"/>